<dbReference type="EMBL" id="CP067089">
    <property type="protein sequence ID" value="QQO11040.1"/>
    <property type="molecule type" value="Genomic_DNA"/>
</dbReference>
<evidence type="ECO:0000313" key="2">
    <source>
        <dbReference type="EMBL" id="QQO11040.1"/>
    </source>
</evidence>
<sequence length="184" mass="21438">MITLRHARPDEKRKAYEWLCHSDITASCMGPPDFPGQPVPDWEQFQEDFQDFYFSKEGRDKGSVMVIEHNGDEIGCVCYACYHVKNRKAEIDIWMRSSEYCGKGYGSRSIKMLMEYLRDARGLHQFIIRPSERNTRAIRAYEKAGFRRPPDKNAAVRRFLKEEYLEELGPGDYGPDETAVLILE</sequence>
<dbReference type="InterPro" id="IPR000182">
    <property type="entry name" value="GNAT_dom"/>
</dbReference>
<proteinExistence type="predicted"/>
<dbReference type="PROSITE" id="PS51186">
    <property type="entry name" value="GNAT"/>
    <property type="match status" value="1"/>
</dbReference>
<feature type="domain" description="N-acetyltransferase" evidence="1">
    <location>
        <begin position="2"/>
        <end position="166"/>
    </location>
</feature>
<dbReference type="InterPro" id="IPR016181">
    <property type="entry name" value="Acyl_CoA_acyltransferase"/>
</dbReference>
<keyword evidence="3" id="KW-1185">Reference proteome</keyword>
<name>A0A7T7XRA0_9SPIR</name>
<dbReference type="RefSeq" id="WP_215628349.1">
    <property type="nucleotide sequence ID" value="NZ_CP067089.2"/>
</dbReference>
<evidence type="ECO:0000259" key="1">
    <source>
        <dbReference type="PROSITE" id="PS51186"/>
    </source>
</evidence>
<organism evidence="2 3">
    <name type="scientific">Breznakiella homolactica</name>
    <dbReference type="NCBI Taxonomy" id="2798577"/>
    <lineage>
        <taxon>Bacteria</taxon>
        <taxon>Pseudomonadati</taxon>
        <taxon>Spirochaetota</taxon>
        <taxon>Spirochaetia</taxon>
        <taxon>Spirochaetales</taxon>
        <taxon>Breznakiellaceae</taxon>
        <taxon>Breznakiella</taxon>
    </lineage>
</organism>
<evidence type="ECO:0000313" key="3">
    <source>
        <dbReference type="Proteomes" id="UP000595917"/>
    </source>
</evidence>
<dbReference type="Proteomes" id="UP000595917">
    <property type="component" value="Chromosome"/>
</dbReference>
<dbReference type="Pfam" id="PF13302">
    <property type="entry name" value="Acetyltransf_3"/>
    <property type="match status" value="1"/>
</dbReference>
<dbReference type="Gene3D" id="3.40.630.30">
    <property type="match status" value="1"/>
</dbReference>
<gene>
    <name evidence="2" type="ORF">JFL75_09020</name>
</gene>
<dbReference type="CDD" id="cd04301">
    <property type="entry name" value="NAT_SF"/>
    <property type="match status" value="1"/>
</dbReference>
<protein>
    <submittedName>
        <fullName evidence="2">GNAT family N-acetyltransferase</fullName>
    </submittedName>
</protein>
<dbReference type="AlphaFoldDB" id="A0A7T7XRA0"/>
<dbReference type="KEGG" id="bhc:JFL75_09020"/>
<reference evidence="2" key="1">
    <citation type="submission" date="2021-01" db="EMBL/GenBank/DDBJ databases">
        <title>Description of Breznakiella homolactica.</title>
        <authorList>
            <person name="Song Y."/>
            <person name="Brune A."/>
        </authorList>
    </citation>
    <scope>NUCLEOTIDE SEQUENCE</scope>
    <source>
        <strain evidence="2">RmG30</strain>
    </source>
</reference>
<dbReference type="SUPFAM" id="SSF55729">
    <property type="entry name" value="Acyl-CoA N-acyltransferases (Nat)"/>
    <property type="match status" value="1"/>
</dbReference>
<accession>A0A7T7XRA0</accession>
<dbReference type="GO" id="GO:0016747">
    <property type="term" value="F:acyltransferase activity, transferring groups other than amino-acyl groups"/>
    <property type="evidence" value="ECO:0007669"/>
    <property type="project" value="InterPro"/>
</dbReference>
<dbReference type="PANTHER" id="PTHR43415:SF3">
    <property type="entry name" value="GNAT-FAMILY ACETYLTRANSFERASE"/>
    <property type="match status" value="1"/>
</dbReference>
<dbReference type="PANTHER" id="PTHR43415">
    <property type="entry name" value="SPERMIDINE N(1)-ACETYLTRANSFERASE"/>
    <property type="match status" value="1"/>
</dbReference>